<accession>A0A2H5Y4S7</accession>
<feature type="compositionally biased region" description="Basic residues" evidence="1">
    <location>
        <begin position="105"/>
        <end position="116"/>
    </location>
</feature>
<name>A0A2H5Y4S7_9CHLR</name>
<dbReference type="AlphaFoldDB" id="A0A2H5Y4S7"/>
<reference evidence="4" key="1">
    <citation type="submission" date="2017-09" db="EMBL/GenBank/DDBJ databases">
        <title>Metaegenomics of thermophilic ammonia-oxidizing enrichment culture.</title>
        <authorList>
            <person name="Kato S."/>
            <person name="Suzuki K."/>
        </authorList>
    </citation>
    <scope>NUCLEOTIDE SEQUENCE [LARGE SCALE GENOMIC DNA]</scope>
</reference>
<evidence type="ECO:0000256" key="1">
    <source>
        <dbReference type="SAM" id="MobiDB-lite"/>
    </source>
</evidence>
<dbReference type="EMBL" id="BEHY01000010">
    <property type="protein sequence ID" value="GBD08444.1"/>
    <property type="molecule type" value="Genomic_DNA"/>
</dbReference>
<dbReference type="GO" id="GO:0030246">
    <property type="term" value="F:carbohydrate binding"/>
    <property type="evidence" value="ECO:0007669"/>
    <property type="project" value="InterPro"/>
</dbReference>
<organism evidence="3 4">
    <name type="scientific">Candidatus Thermoflexus japonica</name>
    <dbReference type="NCBI Taxonomy" id="2035417"/>
    <lineage>
        <taxon>Bacteria</taxon>
        <taxon>Bacillati</taxon>
        <taxon>Chloroflexota</taxon>
        <taxon>Thermoflexia</taxon>
        <taxon>Thermoflexales</taxon>
        <taxon>Thermoflexaceae</taxon>
        <taxon>Thermoflexus</taxon>
    </lineage>
</organism>
<gene>
    <name evidence="3" type="ORF">HRbin22_00684</name>
</gene>
<dbReference type="GO" id="GO:0005975">
    <property type="term" value="P:carbohydrate metabolic process"/>
    <property type="evidence" value="ECO:0007669"/>
    <property type="project" value="InterPro"/>
</dbReference>
<dbReference type="GO" id="GO:0003824">
    <property type="term" value="F:catalytic activity"/>
    <property type="evidence" value="ECO:0007669"/>
    <property type="project" value="InterPro"/>
</dbReference>
<dbReference type="Gene3D" id="2.70.98.10">
    <property type="match status" value="1"/>
</dbReference>
<dbReference type="InterPro" id="IPR015220">
    <property type="entry name" value="Glucodextranase_N"/>
</dbReference>
<dbReference type="Proteomes" id="UP000236642">
    <property type="component" value="Unassembled WGS sequence"/>
</dbReference>
<proteinExistence type="predicted"/>
<dbReference type="SUPFAM" id="SSF74650">
    <property type="entry name" value="Galactose mutarotase-like"/>
    <property type="match status" value="1"/>
</dbReference>
<comment type="caution">
    <text evidence="3">The sequence shown here is derived from an EMBL/GenBank/DDBJ whole genome shotgun (WGS) entry which is preliminary data.</text>
</comment>
<sequence>MFWLSAGRPQIRNLGFIVAREGFWAEVKRVAHYRILEEDPALPLVTVVHEGEGYRLHLDIVPDPQRDVLLIGFRLEGRAFAFIPCWPLAWGRAAEATPPGWRRGPSWRRRGRRPWP</sequence>
<dbReference type="Pfam" id="PF09137">
    <property type="entry name" value="Glucodextran_N"/>
    <property type="match status" value="1"/>
</dbReference>
<feature type="region of interest" description="Disordered" evidence="1">
    <location>
        <begin position="95"/>
        <end position="116"/>
    </location>
</feature>
<protein>
    <recommendedName>
        <fullName evidence="2">Glucodextranase N-terminal domain-containing protein</fullName>
    </recommendedName>
</protein>
<dbReference type="InterPro" id="IPR011013">
    <property type="entry name" value="Gal_mutarotase_sf_dom"/>
</dbReference>
<evidence type="ECO:0000313" key="4">
    <source>
        <dbReference type="Proteomes" id="UP000236642"/>
    </source>
</evidence>
<evidence type="ECO:0000259" key="2">
    <source>
        <dbReference type="Pfam" id="PF09137"/>
    </source>
</evidence>
<feature type="domain" description="Glucodextranase N-terminal" evidence="2">
    <location>
        <begin position="6"/>
        <end position="76"/>
    </location>
</feature>
<dbReference type="InterPro" id="IPR014718">
    <property type="entry name" value="GH-type_carb-bd"/>
</dbReference>
<evidence type="ECO:0000313" key="3">
    <source>
        <dbReference type="EMBL" id="GBD08444.1"/>
    </source>
</evidence>